<feature type="domain" description="PHD-type" evidence="10">
    <location>
        <begin position="661"/>
        <end position="801"/>
    </location>
</feature>
<dbReference type="SMART" id="SM00558">
    <property type="entry name" value="JmjC"/>
    <property type="match status" value="1"/>
</dbReference>
<feature type="region of interest" description="Disordered" evidence="7">
    <location>
        <begin position="1"/>
        <end position="58"/>
    </location>
</feature>
<keyword evidence="12" id="KW-1185">Reference proteome</keyword>
<proteinExistence type="inferred from homology"/>
<dbReference type="EC" id="1.14.11.66" evidence="2"/>
<feature type="compositionally biased region" description="Basic and acidic residues" evidence="7">
    <location>
        <begin position="304"/>
        <end position="317"/>
    </location>
</feature>
<feature type="compositionally biased region" description="Pro residues" evidence="7">
    <location>
        <begin position="811"/>
        <end position="823"/>
    </location>
</feature>
<dbReference type="Pfam" id="PF02375">
    <property type="entry name" value="JmjN"/>
    <property type="match status" value="1"/>
</dbReference>
<keyword evidence="4" id="KW-0863">Zinc-finger</keyword>
<dbReference type="STRING" id="1077348.A0A2G8SFW5"/>
<evidence type="ECO:0000256" key="6">
    <source>
        <dbReference type="ARBA" id="ARBA00049349"/>
    </source>
</evidence>
<keyword evidence="3" id="KW-0479">Metal-binding</keyword>
<feature type="region of interest" description="Disordered" evidence="7">
    <location>
        <begin position="1195"/>
        <end position="1232"/>
    </location>
</feature>
<feature type="compositionally biased region" description="Polar residues" evidence="7">
    <location>
        <begin position="220"/>
        <end position="237"/>
    </location>
</feature>
<dbReference type="PROSITE" id="PS51183">
    <property type="entry name" value="JMJN"/>
    <property type="match status" value="1"/>
</dbReference>
<feature type="region of interest" description="Disordered" evidence="7">
    <location>
        <begin position="566"/>
        <end position="641"/>
    </location>
</feature>
<feature type="region of interest" description="Disordered" evidence="7">
    <location>
        <begin position="169"/>
        <end position="240"/>
    </location>
</feature>
<evidence type="ECO:0000259" key="10">
    <source>
        <dbReference type="PROSITE" id="PS51805"/>
    </source>
</evidence>
<dbReference type="Pfam" id="PF13771">
    <property type="entry name" value="zf-HC5HC2H"/>
    <property type="match status" value="1"/>
</dbReference>
<feature type="compositionally biased region" description="Low complexity" evidence="7">
    <location>
        <begin position="971"/>
        <end position="988"/>
    </location>
</feature>
<feature type="compositionally biased region" description="Polar residues" evidence="7">
    <location>
        <begin position="1195"/>
        <end position="1204"/>
    </location>
</feature>
<dbReference type="EMBL" id="AYKW01000010">
    <property type="protein sequence ID" value="PIL32652.1"/>
    <property type="molecule type" value="Genomic_DNA"/>
</dbReference>
<dbReference type="GO" id="GO:0010468">
    <property type="term" value="P:regulation of gene expression"/>
    <property type="evidence" value="ECO:0007669"/>
    <property type="project" value="TreeGrafter"/>
</dbReference>
<accession>A0A2G8SFW5</accession>
<dbReference type="GO" id="GO:0000785">
    <property type="term" value="C:chromatin"/>
    <property type="evidence" value="ECO:0007669"/>
    <property type="project" value="TreeGrafter"/>
</dbReference>
<protein>
    <recommendedName>
        <fullName evidence="2">[histone H3]-trimethyl-L-lysine(9) demethylase</fullName>
        <ecNumber evidence="2">1.14.11.66</ecNumber>
    </recommendedName>
</protein>
<evidence type="ECO:0000256" key="5">
    <source>
        <dbReference type="ARBA" id="ARBA00022833"/>
    </source>
</evidence>
<evidence type="ECO:0000256" key="3">
    <source>
        <dbReference type="ARBA" id="ARBA00022723"/>
    </source>
</evidence>
<feature type="domain" description="JmjC" evidence="9">
    <location>
        <begin position="377"/>
        <end position="543"/>
    </location>
</feature>
<dbReference type="InterPro" id="IPR034732">
    <property type="entry name" value="EPHD"/>
</dbReference>
<evidence type="ECO:0000313" key="12">
    <source>
        <dbReference type="Proteomes" id="UP000230002"/>
    </source>
</evidence>
<dbReference type="SMART" id="SM00545">
    <property type="entry name" value="JmjN"/>
    <property type="match status" value="1"/>
</dbReference>
<dbReference type="Proteomes" id="UP000230002">
    <property type="component" value="Unassembled WGS sequence"/>
</dbReference>
<comment type="caution">
    <text evidence="11">The sequence shown here is derived from an EMBL/GenBank/DDBJ whole genome shotgun (WGS) entry which is preliminary data.</text>
</comment>
<dbReference type="Pfam" id="PF02373">
    <property type="entry name" value="JmjC"/>
    <property type="match status" value="1"/>
</dbReference>
<comment type="similarity">
    <text evidence="1">Belongs to the JHDM3 histone demethylase family.</text>
</comment>
<dbReference type="CDD" id="cd15571">
    <property type="entry name" value="ePHD"/>
    <property type="match status" value="1"/>
</dbReference>
<dbReference type="Gene3D" id="2.60.120.650">
    <property type="entry name" value="Cupin"/>
    <property type="match status" value="2"/>
</dbReference>
<feature type="compositionally biased region" description="Low complexity" evidence="7">
    <location>
        <begin position="620"/>
        <end position="635"/>
    </location>
</feature>
<evidence type="ECO:0000256" key="2">
    <source>
        <dbReference type="ARBA" id="ARBA00012900"/>
    </source>
</evidence>
<keyword evidence="5" id="KW-0862">Zinc</keyword>
<dbReference type="InterPro" id="IPR013083">
    <property type="entry name" value="Znf_RING/FYVE/PHD"/>
</dbReference>
<name>A0A2G8SFW5_9APHY</name>
<dbReference type="PANTHER" id="PTHR10694:SF7">
    <property type="entry name" value="[HISTONE H3]-TRIMETHYL-L-LYSINE(9) DEMETHYLASE"/>
    <property type="match status" value="1"/>
</dbReference>
<feature type="compositionally biased region" description="Low complexity" evidence="7">
    <location>
        <begin position="181"/>
        <end position="194"/>
    </location>
</feature>
<feature type="region of interest" description="Disordered" evidence="7">
    <location>
        <begin position="970"/>
        <end position="990"/>
    </location>
</feature>
<dbReference type="PROSITE" id="PS51805">
    <property type="entry name" value="EPHD"/>
    <property type="match status" value="1"/>
</dbReference>
<dbReference type="InterPro" id="IPR003347">
    <property type="entry name" value="JmjC_dom"/>
</dbReference>
<comment type="catalytic activity">
    <reaction evidence="6">
        <text>N(6),N(6),N(6)-trimethyl-L-lysyl(9)-[histone H3] + 2 2-oxoglutarate + 2 O2 = N(6)-methyl-L-lysyl(9)-[histone H3] + 2 formaldehyde + 2 succinate + 2 CO2</text>
        <dbReference type="Rhea" id="RHEA:60200"/>
        <dbReference type="Rhea" id="RHEA-COMP:15538"/>
        <dbReference type="Rhea" id="RHEA-COMP:15542"/>
        <dbReference type="ChEBI" id="CHEBI:15379"/>
        <dbReference type="ChEBI" id="CHEBI:16526"/>
        <dbReference type="ChEBI" id="CHEBI:16810"/>
        <dbReference type="ChEBI" id="CHEBI:16842"/>
        <dbReference type="ChEBI" id="CHEBI:30031"/>
        <dbReference type="ChEBI" id="CHEBI:61929"/>
        <dbReference type="ChEBI" id="CHEBI:61961"/>
        <dbReference type="EC" id="1.14.11.66"/>
    </reaction>
</comment>
<dbReference type="SUPFAM" id="SSF51197">
    <property type="entry name" value="Clavaminate synthase-like"/>
    <property type="match status" value="1"/>
</dbReference>
<feature type="compositionally biased region" description="Low complexity" evidence="7">
    <location>
        <begin position="1211"/>
        <end position="1232"/>
    </location>
</feature>
<evidence type="ECO:0000313" key="11">
    <source>
        <dbReference type="EMBL" id="PIL32652.1"/>
    </source>
</evidence>
<dbReference type="Gene3D" id="3.30.40.10">
    <property type="entry name" value="Zinc/RING finger domain, C3HC4 (zinc finger)"/>
    <property type="match status" value="1"/>
</dbReference>
<feature type="compositionally biased region" description="Basic and acidic residues" evidence="7">
    <location>
        <begin position="195"/>
        <end position="209"/>
    </location>
</feature>
<feature type="domain" description="JmjN" evidence="8">
    <location>
        <begin position="59"/>
        <end position="100"/>
    </location>
</feature>
<dbReference type="InterPro" id="IPR003349">
    <property type="entry name" value="JmjN"/>
</dbReference>
<dbReference type="OrthoDB" id="9547406at2759"/>
<feature type="region of interest" description="Disordered" evidence="7">
    <location>
        <begin position="805"/>
        <end position="871"/>
    </location>
</feature>
<dbReference type="AlphaFoldDB" id="A0A2G8SFW5"/>
<feature type="compositionally biased region" description="Pro residues" evidence="7">
    <location>
        <begin position="1019"/>
        <end position="1034"/>
    </location>
</feature>
<sequence length="1232" mass="135152">MATNSRGPSVAHLRAATPDTPLQPDHFYGNESIQLPPSPNSDGRDWLDPADDPTAQRGIPVFRPTLEEFQDFEGYMNRVEPWGMRSGIVKIIPPKEWTEQLPSVVPQLDKVKLKSPIEQHMLGQEGRYQQQNIEKRKALSLREWAELCATEDLRAPGVNEIGLYARANNGSARRTRRGRKAANINGSANGNADARMSETAEPEQIKREQDDDTIPLHPHPSSSALISPPHSNRNLSPTDHDEAAVEALVELESASGSSKSSGRRHPLAQEEEEDGEDESTKQHKDEEVEDAKDVKPRRGRRAPQTRETKEAELAVRAEKDRDFLDSFEPHKAWLPPGTEPSSYTHDFCKDLERRYWRNCGFGKPPWYGADMQGSLFTDETTAWNVACLPSALTRLLPASSKGLPGVNTPYLYFGMWRATFAWHVEDMDLFSINYIHFGAPKFWYAMPQARANALEQTMKGLFPGAGKNCDQFLRHKSYLASPTLLAKTSCRPNYLVQQSGEFVITFPRGYHAGFNLGFNCAESVNFALESWIDIGRRAKACGCVNFSVRIDVDQLLRDRAAENRQVYRKPGKSHLIKDEPTDDLEPGPSTKAKEAKSKTSRKRKPDSEPSVTKAKKQKTKSSSASPEPVASSSKVTLASPAKQIKRVMLKMGPPPPPKEQEFPCCLCPSDDKQGLLRVHDPPAWWYDAATTDAKLGPCMAHEECAAVVPETWVDEIQPEGEMGTLGESALRLEKVVFGVDAVSKDRWNLKCTACTKLKNRAHGAKIQCVSPRCLKAFHVSCARDGHANGVVYRVLREVEKEVILVDNQPPRRQPTPPPPPPAPGILILHPDHQPRPPTPAGPSGVAAGDHPMDVDPVHTSSAPTEDPPEPRVLKSIRKTEVELLCHQHNPATLAKKKEANEKRIRDRVVNIPEGSLIKLRITNGIFEVQLLRIVEERRTVEVLWDADKDLKKEFSWKSVLVGNTEGIVAQKPSDVAPKPSPAPAVSRPTVIVPSAPYPTSAYRSLASASSPATSATHAAPPPTTSSPAQAPPPMYASYYQQPRTATYSYGSWTYPYSASPPTYASASGQPSSSSYAAPPYPQHHYNHYPYANTATQPPYPHYPQYTGYNGYAPPPPPNAQSLPQLSAQQDARQKALLWQTPYTGPKEPVPKPPPLTVPVVPSNPNGYGPVVTPVTSAAGSQGPVENGSVVEQVSSAVPQASQTAPVEAHESSAPVTTTDAPAAPAVAASMSS</sequence>
<feature type="region of interest" description="Disordered" evidence="7">
    <location>
        <begin position="1012"/>
        <end position="1036"/>
    </location>
</feature>
<dbReference type="PROSITE" id="PS51184">
    <property type="entry name" value="JMJC"/>
    <property type="match status" value="1"/>
</dbReference>
<dbReference type="GO" id="GO:0140684">
    <property type="term" value="F:histone H3K9me2/H3K9me3 demethylase activity"/>
    <property type="evidence" value="ECO:0007669"/>
    <property type="project" value="UniProtKB-EC"/>
</dbReference>
<dbReference type="GO" id="GO:0008270">
    <property type="term" value="F:zinc ion binding"/>
    <property type="evidence" value="ECO:0007669"/>
    <property type="project" value="UniProtKB-KW"/>
</dbReference>
<feature type="region of interest" description="Disordered" evidence="7">
    <location>
        <begin position="252"/>
        <end position="317"/>
    </location>
</feature>
<evidence type="ECO:0000256" key="4">
    <source>
        <dbReference type="ARBA" id="ARBA00022771"/>
    </source>
</evidence>
<dbReference type="GO" id="GO:0051864">
    <property type="term" value="F:histone H3K36 demethylase activity"/>
    <property type="evidence" value="ECO:0007669"/>
    <property type="project" value="TreeGrafter"/>
</dbReference>
<dbReference type="GO" id="GO:0005634">
    <property type="term" value="C:nucleus"/>
    <property type="evidence" value="ECO:0007669"/>
    <property type="project" value="TreeGrafter"/>
</dbReference>
<feature type="compositionally biased region" description="Basic and acidic residues" evidence="7">
    <location>
        <begin position="278"/>
        <end position="296"/>
    </location>
</feature>
<evidence type="ECO:0000256" key="7">
    <source>
        <dbReference type="SAM" id="MobiDB-lite"/>
    </source>
</evidence>
<gene>
    <name evidence="11" type="ORF">GSI_05356</name>
</gene>
<organism evidence="11 12">
    <name type="scientific">Ganoderma sinense ZZ0214-1</name>
    <dbReference type="NCBI Taxonomy" id="1077348"/>
    <lineage>
        <taxon>Eukaryota</taxon>
        <taxon>Fungi</taxon>
        <taxon>Dikarya</taxon>
        <taxon>Basidiomycota</taxon>
        <taxon>Agaricomycotina</taxon>
        <taxon>Agaricomycetes</taxon>
        <taxon>Polyporales</taxon>
        <taxon>Polyporaceae</taxon>
        <taxon>Ganoderma</taxon>
    </lineage>
</organism>
<evidence type="ECO:0000259" key="9">
    <source>
        <dbReference type="PROSITE" id="PS51184"/>
    </source>
</evidence>
<dbReference type="PANTHER" id="PTHR10694">
    <property type="entry name" value="LYSINE-SPECIFIC DEMETHYLASE"/>
    <property type="match status" value="1"/>
</dbReference>
<evidence type="ECO:0000259" key="8">
    <source>
        <dbReference type="PROSITE" id="PS51183"/>
    </source>
</evidence>
<reference evidence="11 12" key="1">
    <citation type="journal article" date="2015" name="Sci. Rep.">
        <title>Chromosome-level genome map provides insights into diverse defense mechanisms in the medicinal fungus Ganoderma sinense.</title>
        <authorList>
            <person name="Zhu Y."/>
            <person name="Xu J."/>
            <person name="Sun C."/>
            <person name="Zhou S."/>
            <person name="Xu H."/>
            <person name="Nelson D.R."/>
            <person name="Qian J."/>
            <person name="Song J."/>
            <person name="Luo H."/>
            <person name="Xiang L."/>
            <person name="Li Y."/>
            <person name="Xu Z."/>
            <person name="Ji A."/>
            <person name="Wang L."/>
            <person name="Lu S."/>
            <person name="Hayward A."/>
            <person name="Sun W."/>
            <person name="Li X."/>
            <person name="Schwartz D.C."/>
            <person name="Wang Y."/>
            <person name="Chen S."/>
        </authorList>
    </citation>
    <scope>NUCLEOTIDE SEQUENCE [LARGE SCALE GENOMIC DNA]</scope>
    <source>
        <strain evidence="11 12">ZZ0214-1</strain>
    </source>
</reference>
<evidence type="ECO:0000256" key="1">
    <source>
        <dbReference type="ARBA" id="ARBA00009711"/>
    </source>
</evidence>